<dbReference type="SMART" id="SM00342">
    <property type="entry name" value="HTH_ARAC"/>
    <property type="match status" value="1"/>
</dbReference>
<comment type="caution">
    <text evidence="5">The sequence shown here is derived from an EMBL/GenBank/DDBJ whole genome shotgun (WGS) entry which is preliminary data.</text>
</comment>
<keyword evidence="3" id="KW-0804">Transcription</keyword>
<dbReference type="CDD" id="cd06986">
    <property type="entry name" value="cupin_MmsR-like_N"/>
    <property type="match status" value="1"/>
</dbReference>
<organism evidence="5 6">
    <name type="scientific">Paenibacillus harenae</name>
    <dbReference type="NCBI Taxonomy" id="306543"/>
    <lineage>
        <taxon>Bacteria</taxon>
        <taxon>Bacillati</taxon>
        <taxon>Bacillota</taxon>
        <taxon>Bacilli</taxon>
        <taxon>Bacillales</taxon>
        <taxon>Paenibacillaceae</taxon>
        <taxon>Paenibacillus</taxon>
    </lineage>
</organism>
<keyword evidence="1" id="KW-0805">Transcription regulation</keyword>
<dbReference type="PROSITE" id="PS01124">
    <property type="entry name" value="HTH_ARAC_FAMILY_2"/>
    <property type="match status" value="1"/>
</dbReference>
<dbReference type="SUPFAM" id="SSF46689">
    <property type="entry name" value="Homeodomain-like"/>
    <property type="match status" value="2"/>
</dbReference>
<dbReference type="InterPro" id="IPR037923">
    <property type="entry name" value="HTH-like"/>
</dbReference>
<dbReference type="InterPro" id="IPR009057">
    <property type="entry name" value="Homeodomain-like_sf"/>
</dbReference>
<dbReference type="Gene3D" id="2.60.120.280">
    <property type="entry name" value="Regulatory protein AraC"/>
    <property type="match status" value="1"/>
</dbReference>
<accession>A0ABT9TX31</accession>
<dbReference type="Pfam" id="PF02311">
    <property type="entry name" value="AraC_binding"/>
    <property type="match status" value="1"/>
</dbReference>
<evidence type="ECO:0000256" key="3">
    <source>
        <dbReference type="ARBA" id="ARBA00023163"/>
    </source>
</evidence>
<dbReference type="Pfam" id="PF12833">
    <property type="entry name" value="HTH_18"/>
    <property type="match status" value="1"/>
</dbReference>
<dbReference type="PANTHER" id="PTHR43280">
    <property type="entry name" value="ARAC-FAMILY TRANSCRIPTIONAL REGULATOR"/>
    <property type="match status" value="1"/>
</dbReference>
<reference evidence="5 6" key="1">
    <citation type="submission" date="2023-07" db="EMBL/GenBank/DDBJ databases">
        <title>Sorghum-associated microbial communities from plants grown in Nebraska, USA.</title>
        <authorList>
            <person name="Schachtman D."/>
        </authorList>
    </citation>
    <scope>NUCLEOTIDE SEQUENCE [LARGE SCALE GENOMIC DNA]</scope>
    <source>
        <strain evidence="5 6">CC482</strain>
    </source>
</reference>
<proteinExistence type="predicted"/>
<evidence type="ECO:0000256" key="2">
    <source>
        <dbReference type="ARBA" id="ARBA00023125"/>
    </source>
</evidence>
<dbReference type="Proteomes" id="UP001229346">
    <property type="component" value="Unassembled WGS sequence"/>
</dbReference>
<dbReference type="InterPro" id="IPR018062">
    <property type="entry name" value="HTH_AraC-typ_CS"/>
</dbReference>
<evidence type="ECO:0000259" key="4">
    <source>
        <dbReference type="PROSITE" id="PS01124"/>
    </source>
</evidence>
<protein>
    <submittedName>
        <fullName evidence="5">AraC-like DNA-binding protein</fullName>
    </submittedName>
</protein>
<evidence type="ECO:0000313" key="6">
    <source>
        <dbReference type="Proteomes" id="UP001229346"/>
    </source>
</evidence>
<dbReference type="PROSITE" id="PS00041">
    <property type="entry name" value="HTH_ARAC_FAMILY_1"/>
    <property type="match status" value="1"/>
</dbReference>
<evidence type="ECO:0000313" key="5">
    <source>
        <dbReference type="EMBL" id="MDQ0111916.1"/>
    </source>
</evidence>
<keyword evidence="6" id="KW-1185">Reference proteome</keyword>
<dbReference type="RefSeq" id="WP_307202245.1">
    <property type="nucleotide sequence ID" value="NZ_JAUSSU010000002.1"/>
</dbReference>
<dbReference type="InterPro" id="IPR018060">
    <property type="entry name" value="HTH_AraC"/>
</dbReference>
<dbReference type="PRINTS" id="PR00032">
    <property type="entry name" value="HTHARAC"/>
</dbReference>
<dbReference type="PANTHER" id="PTHR43280:SF2">
    <property type="entry name" value="HTH-TYPE TRANSCRIPTIONAL REGULATOR EXSA"/>
    <property type="match status" value="1"/>
</dbReference>
<gene>
    <name evidence="5" type="ORF">J2T15_001349</name>
</gene>
<dbReference type="InterPro" id="IPR003313">
    <property type="entry name" value="AraC-bd"/>
</dbReference>
<feature type="domain" description="HTH araC/xylS-type" evidence="4">
    <location>
        <begin position="165"/>
        <end position="263"/>
    </location>
</feature>
<keyword evidence="2" id="KW-0238">DNA-binding</keyword>
<dbReference type="SUPFAM" id="SSF51215">
    <property type="entry name" value="Regulatory protein AraC"/>
    <property type="match status" value="1"/>
</dbReference>
<dbReference type="Gene3D" id="1.10.10.60">
    <property type="entry name" value="Homeodomain-like"/>
    <property type="match status" value="2"/>
</dbReference>
<dbReference type="InterPro" id="IPR020449">
    <property type="entry name" value="Tscrpt_reg_AraC-type_HTH"/>
</dbReference>
<dbReference type="EMBL" id="JAUSSU010000002">
    <property type="protein sequence ID" value="MDQ0111916.1"/>
    <property type="molecule type" value="Genomic_DNA"/>
</dbReference>
<name>A0ABT9TX31_PAEHA</name>
<sequence length="267" mass="30725">MKHTDLQLNQYGTQQCLPGHCHGPDARDHYLLHYVLDGEGIFESGGRTYRLRRGQGFLISPGEINYYEADSSKPWHYCWLGFHGAQAESLLIQANLMSASPIFTYDRDDLLYRYMEQIIHSKDLSRSRDLRLTGLLYMLLSLLVETGSARLAADKKENRKEQYVKQVIDFIELNYASKISVSRIAYVIGLDRSYLCSIFKASIRFSIQDYLILYRINKACELIEHSELSIGDISRSVGYDDPLLFSKIFKKTKGLSPRQFRGSLVKN</sequence>
<evidence type="ECO:0000256" key="1">
    <source>
        <dbReference type="ARBA" id="ARBA00023015"/>
    </source>
</evidence>